<dbReference type="Proteomes" id="UP000185511">
    <property type="component" value="Chromosome"/>
</dbReference>
<evidence type="ECO:0000313" key="2">
    <source>
        <dbReference type="EMBL" id="APU12836.1"/>
    </source>
</evidence>
<organism evidence="2 3">
    <name type="scientific">Actinoalloteichus fjordicus</name>
    <dbReference type="NCBI Taxonomy" id="1612552"/>
    <lineage>
        <taxon>Bacteria</taxon>
        <taxon>Bacillati</taxon>
        <taxon>Actinomycetota</taxon>
        <taxon>Actinomycetes</taxon>
        <taxon>Pseudonocardiales</taxon>
        <taxon>Pseudonocardiaceae</taxon>
        <taxon>Actinoalloteichus</taxon>
    </lineage>
</organism>
<evidence type="ECO:0000256" key="1">
    <source>
        <dbReference type="SAM" id="MobiDB-lite"/>
    </source>
</evidence>
<keyword evidence="3" id="KW-1185">Reference proteome</keyword>
<dbReference type="KEGG" id="acad:UA74_03780"/>
<sequence>MTLAAGLLILAAATVLLVMIAGIPVGWAVAVALPPLCWLLLSLRVGRTAEAVWQPAHSDEDSPRFVQAATLAGRFAEASADQRRFRTRLQPRLRAVVLTALRGRRETAGVTDLDDPRAIAALDPRLHRLLTDPAAPLPPPRVLTELLAELDEDRRRTAGRAGGRRAEGEGTTWWPNTARARRRGHAVRAGATDDRG</sequence>
<reference evidence="3" key="1">
    <citation type="submission" date="2016-06" db="EMBL/GenBank/DDBJ databases">
        <title>Complete genome sequence of Actinoalloteichus fjordicus DSM 46855 (=ADI127-17), type strain of the new species Actinoalloteichus fjordicus.</title>
        <authorList>
            <person name="Ruckert C."/>
            <person name="Nouioui I."/>
            <person name="Willmese J."/>
            <person name="van Wezel G."/>
            <person name="Klenk H.-P."/>
            <person name="Kalinowski J."/>
            <person name="Zotchev S.B."/>
        </authorList>
    </citation>
    <scope>NUCLEOTIDE SEQUENCE [LARGE SCALE GENOMIC DNA]</scope>
    <source>
        <strain evidence="3">ADI127-7</strain>
    </source>
</reference>
<proteinExistence type="predicted"/>
<accession>A0AAC9L8M9</accession>
<dbReference type="EMBL" id="CP016076">
    <property type="protein sequence ID" value="APU12836.1"/>
    <property type="molecule type" value="Genomic_DNA"/>
</dbReference>
<dbReference type="AlphaFoldDB" id="A0AAC9L8M9"/>
<feature type="region of interest" description="Disordered" evidence="1">
    <location>
        <begin position="154"/>
        <end position="196"/>
    </location>
</feature>
<name>A0AAC9L8M9_9PSEU</name>
<protein>
    <submittedName>
        <fullName evidence="2">Uncharacterized protein</fullName>
    </submittedName>
</protein>
<gene>
    <name evidence="2" type="ORF">UA74_03780</name>
</gene>
<evidence type="ECO:0000313" key="3">
    <source>
        <dbReference type="Proteomes" id="UP000185511"/>
    </source>
</evidence>